<reference evidence="1" key="1">
    <citation type="journal article" date="2014" name="Front. Microbiol.">
        <title>High frequency of phylogenetically diverse reductive dehalogenase-homologous genes in deep subseafloor sedimentary metagenomes.</title>
        <authorList>
            <person name="Kawai M."/>
            <person name="Futagami T."/>
            <person name="Toyoda A."/>
            <person name="Takaki Y."/>
            <person name="Nishi S."/>
            <person name="Hori S."/>
            <person name="Arai W."/>
            <person name="Tsubouchi T."/>
            <person name="Morono Y."/>
            <person name="Uchiyama I."/>
            <person name="Ito T."/>
            <person name="Fujiyama A."/>
            <person name="Inagaki F."/>
            <person name="Takami H."/>
        </authorList>
    </citation>
    <scope>NUCLEOTIDE SEQUENCE</scope>
    <source>
        <strain evidence="1">Expedition CK06-06</strain>
    </source>
</reference>
<sequence length="99" mass="10727">CWDLGHDARNGSVAVPPGFIASVRHVHVHDISPDGEDHCPLIFGSVPYADHLRRLSQAGYRGAIVLEVNGYIVSRFAAAKGVHPLQILCENFGKLAELT</sequence>
<feature type="non-terminal residue" evidence="1">
    <location>
        <position position="1"/>
    </location>
</feature>
<gene>
    <name evidence="1" type="ORF">S01H1_55601</name>
</gene>
<dbReference type="AlphaFoldDB" id="X0W724"/>
<dbReference type="SUPFAM" id="SSF51658">
    <property type="entry name" value="Xylose isomerase-like"/>
    <property type="match status" value="1"/>
</dbReference>
<organism evidence="1">
    <name type="scientific">marine sediment metagenome</name>
    <dbReference type="NCBI Taxonomy" id="412755"/>
    <lineage>
        <taxon>unclassified sequences</taxon>
        <taxon>metagenomes</taxon>
        <taxon>ecological metagenomes</taxon>
    </lineage>
</organism>
<proteinExistence type="predicted"/>
<evidence type="ECO:0008006" key="2">
    <source>
        <dbReference type="Google" id="ProtNLM"/>
    </source>
</evidence>
<dbReference type="EMBL" id="BARS01036154">
    <property type="protein sequence ID" value="GAG26390.1"/>
    <property type="molecule type" value="Genomic_DNA"/>
</dbReference>
<protein>
    <recommendedName>
        <fullName evidence="2">Xylose isomerase-like TIM barrel domain-containing protein</fullName>
    </recommendedName>
</protein>
<dbReference type="InterPro" id="IPR036237">
    <property type="entry name" value="Xyl_isomerase-like_sf"/>
</dbReference>
<comment type="caution">
    <text evidence="1">The sequence shown here is derived from an EMBL/GenBank/DDBJ whole genome shotgun (WGS) entry which is preliminary data.</text>
</comment>
<accession>X0W724</accession>
<dbReference type="Gene3D" id="3.20.20.150">
    <property type="entry name" value="Divalent-metal-dependent TIM barrel enzymes"/>
    <property type="match status" value="1"/>
</dbReference>
<name>X0W724_9ZZZZ</name>
<evidence type="ECO:0000313" key="1">
    <source>
        <dbReference type="EMBL" id="GAG26390.1"/>
    </source>
</evidence>